<dbReference type="PANTHER" id="PTHR12327:SF0">
    <property type="entry name" value="ALPHA-TUBULIN N-ACETYLTRANSFERASE 1"/>
    <property type="match status" value="1"/>
</dbReference>
<feature type="domain" description="N-acetyltransferase" evidence="3">
    <location>
        <begin position="89"/>
        <end position="190"/>
    </location>
</feature>
<dbReference type="PROSITE" id="PS51730">
    <property type="entry name" value="GNAT_ATAT"/>
    <property type="match status" value="1"/>
</dbReference>
<dbReference type="PANTHER" id="PTHR12327">
    <property type="entry name" value="ALPHA-TUBULIN N-ACETYLTRANSFERASE 1"/>
    <property type="match status" value="1"/>
</dbReference>
<keyword evidence="2" id="KW-0012">Acyltransferase</keyword>
<evidence type="ECO:0000256" key="2">
    <source>
        <dbReference type="ARBA" id="ARBA00023315"/>
    </source>
</evidence>
<comment type="caution">
    <text evidence="4">The sequence shown here is derived from an EMBL/GenBank/DDBJ whole genome shotgun (WGS) entry which is preliminary data.</text>
</comment>
<dbReference type="Proteomes" id="UP001162164">
    <property type="component" value="Unassembled WGS sequence"/>
</dbReference>
<dbReference type="InterPro" id="IPR038746">
    <property type="entry name" value="Atat"/>
</dbReference>
<proteinExistence type="predicted"/>
<name>A0ABQ9J4P3_9CUCU</name>
<protein>
    <recommendedName>
        <fullName evidence="3">N-acetyltransferase domain-containing protein</fullName>
    </recommendedName>
</protein>
<dbReference type="Gene3D" id="3.40.630.30">
    <property type="match status" value="1"/>
</dbReference>
<dbReference type="EMBL" id="JAPWTJ010001244">
    <property type="protein sequence ID" value="KAJ8973081.1"/>
    <property type="molecule type" value="Genomic_DNA"/>
</dbReference>
<evidence type="ECO:0000259" key="3">
    <source>
        <dbReference type="PROSITE" id="PS51730"/>
    </source>
</evidence>
<organism evidence="4 5">
    <name type="scientific">Molorchus minor</name>
    <dbReference type="NCBI Taxonomy" id="1323400"/>
    <lineage>
        <taxon>Eukaryota</taxon>
        <taxon>Metazoa</taxon>
        <taxon>Ecdysozoa</taxon>
        <taxon>Arthropoda</taxon>
        <taxon>Hexapoda</taxon>
        <taxon>Insecta</taxon>
        <taxon>Pterygota</taxon>
        <taxon>Neoptera</taxon>
        <taxon>Endopterygota</taxon>
        <taxon>Coleoptera</taxon>
        <taxon>Polyphaga</taxon>
        <taxon>Cucujiformia</taxon>
        <taxon>Chrysomeloidea</taxon>
        <taxon>Cerambycidae</taxon>
        <taxon>Lamiinae</taxon>
        <taxon>Monochamini</taxon>
        <taxon>Molorchus</taxon>
    </lineage>
</organism>
<accession>A0ABQ9J4P3</accession>
<keyword evidence="1" id="KW-0808">Transferase</keyword>
<dbReference type="InterPro" id="IPR007965">
    <property type="entry name" value="GNAT_ATAT"/>
</dbReference>
<gene>
    <name evidence="4" type="ORF">NQ317_009171</name>
</gene>
<evidence type="ECO:0000256" key="1">
    <source>
        <dbReference type="ARBA" id="ARBA00022679"/>
    </source>
</evidence>
<keyword evidence="5" id="KW-1185">Reference proteome</keyword>
<reference evidence="4" key="1">
    <citation type="journal article" date="2023" name="Insect Mol. Biol.">
        <title>Genome sequencing provides insights into the evolution of gene families encoding plant cell wall-degrading enzymes in longhorned beetles.</title>
        <authorList>
            <person name="Shin N.R."/>
            <person name="Okamura Y."/>
            <person name="Kirsch R."/>
            <person name="Pauchet Y."/>
        </authorList>
    </citation>
    <scope>NUCLEOTIDE SEQUENCE</scope>
    <source>
        <strain evidence="4">MMC_N1</strain>
    </source>
</reference>
<dbReference type="Pfam" id="PF05301">
    <property type="entry name" value="Acetyltransf_16"/>
    <property type="match status" value="1"/>
</dbReference>
<sequence>MFRLNTDEPERHSEVEHHHVASTSLKKACGKLLEYLGWGHWGRQFFGAWGGAYHKSGPDLVGKVDYLKLNHLYSHDEIQFKPSRHLPTLEQVQISFLKHIFPAKTSLFSRLLKAFHGATGKRDTVGKVSEIVNAMGEASATAQGLTKPITTAERVRNSEHKIFFLTDQAANKYVLAVNRLPNYTVFLERQ</sequence>
<evidence type="ECO:0000313" key="5">
    <source>
        <dbReference type="Proteomes" id="UP001162164"/>
    </source>
</evidence>
<evidence type="ECO:0000313" key="4">
    <source>
        <dbReference type="EMBL" id="KAJ8973081.1"/>
    </source>
</evidence>